<feature type="transmembrane region" description="Helical" evidence="1">
    <location>
        <begin position="76"/>
        <end position="96"/>
    </location>
</feature>
<proteinExistence type="predicted"/>
<sequence>VAEVTIPHLEKDVNTLHERTQETKSQLNTHEAVCQERYENILSTIDKYDNKIKAIHKEVLELKTLATQGKTSLRTLFFIGTIVAAVIAALAAFSNIK</sequence>
<keyword evidence="1" id="KW-0472">Membrane</keyword>
<keyword evidence="1" id="KW-0812">Transmembrane</keyword>
<evidence type="ECO:0000313" key="2">
    <source>
        <dbReference type="EMBL" id="SVA17065.1"/>
    </source>
</evidence>
<dbReference type="AlphaFoldDB" id="A0A381TLX6"/>
<organism evidence="2">
    <name type="scientific">marine metagenome</name>
    <dbReference type="NCBI Taxonomy" id="408172"/>
    <lineage>
        <taxon>unclassified sequences</taxon>
        <taxon>metagenomes</taxon>
        <taxon>ecological metagenomes</taxon>
    </lineage>
</organism>
<name>A0A381TLX6_9ZZZZ</name>
<dbReference type="EMBL" id="UINC01004818">
    <property type="protein sequence ID" value="SVA17065.1"/>
    <property type="molecule type" value="Genomic_DNA"/>
</dbReference>
<keyword evidence="1" id="KW-1133">Transmembrane helix</keyword>
<gene>
    <name evidence="2" type="ORF">METZ01_LOCUS69919</name>
</gene>
<accession>A0A381TLX6</accession>
<reference evidence="2" key="1">
    <citation type="submission" date="2018-05" db="EMBL/GenBank/DDBJ databases">
        <authorList>
            <person name="Lanie J.A."/>
            <person name="Ng W.-L."/>
            <person name="Kazmierczak K.M."/>
            <person name="Andrzejewski T.M."/>
            <person name="Davidsen T.M."/>
            <person name="Wayne K.J."/>
            <person name="Tettelin H."/>
            <person name="Glass J.I."/>
            <person name="Rusch D."/>
            <person name="Podicherti R."/>
            <person name="Tsui H.-C.T."/>
            <person name="Winkler M.E."/>
        </authorList>
    </citation>
    <scope>NUCLEOTIDE SEQUENCE</scope>
</reference>
<evidence type="ECO:0000256" key="1">
    <source>
        <dbReference type="SAM" id="Phobius"/>
    </source>
</evidence>
<protein>
    <submittedName>
        <fullName evidence="2">Uncharacterized protein</fullName>
    </submittedName>
</protein>
<feature type="non-terminal residue" evidence="2">
    <location>
        <position position="1"/>
    </location>
</feature>